<feature type="domain" description="DHHA1" evidence="2">
    <location>
        <begin position="227"/>
        <end position="308"/>
    </location>
</feature>
<dbReference type="Proteomes" id="UP000243884">
    <property type="component" value="Unassembled WGS sequence"/>
</dbReference>
<evidence type="ECO:0000313" key="4">
    <source>
        <dbReference type="Proteomes" id="UP000243884"/>
    </source>
</evidence>
<dbReference type="InterPro" id="IPR003156">
    <property type="entry name" value="DHHA1_dom"/>
</dbReference>
<dbReference type="PANTHER" id="PTHR47618:SF1">
    <property type="entry name" value="BIFUNCTIONAL OLIGORIBONUCLEASE AND PAP PHOSPHATASE NRNA"/>
    <property type="match status" value="1"/>
</dbReference>
<sequence length="311" mass="34359">MLHEILETIQAYETIIIHRHVRPDPDALGSQMGLKAALKATYPEKTVLATGETDDSMSHFGEMDDVSDDDYDEALVIINDTANLPRVDDDRYDMGIKLIKIDHHPDNEPYGDYSIVKPEMSSTSEIWASIILDEQSGLDMTDEAAKCFYLGIVGDTGRFLFDNTTPHTHKIAGELLAYDFPATELMQASNTQSLAQARIQGYVLENIQLTDSGKVASVFISQETLKHYGLTDSETYHIVQLAGMIEGVQAWVNFIELPSGVIRCRIRSKGPVINEIAQKHDGGGHPKASGANAYSKDEMQAIIEELDAVSQ</sequence>
<dbReference type="STRING" id="371602.SAMN04487984_0124"/>
<dbReference type="PANTHER" id="PTHR47618">
    <property type="entry name" value="BIFUNCTIONAL OLIGORIBONUCLEASE AND PAP PHOSPHATASE NRNA"/>
    <property type="match status" value="1"/>
</dbReference>
<dbReference type="Gene3D" id="3.10.310.30">
    <property type="match status" value="1"/>
</dbReference>
<protein>
    <submittedName>
        <fullName evidence="3">Phosphoesterase RecJ domain-containing protein</fullName>
    </submittedName>
</protein>
<proteinExistence type="predicted"/>
<reference evidence="4" key="1">
    <citation type="submission" date="2017-04" db="EMBL/GenBank/DDBJ databases">
        <authorList>
            <person name="Varghese N."/>
            <person name="Submissions S."/>
        </authorList>
    </citation>
    <scope>NUCLEOTIDE SEQUENCE [LARGE SCALE GENOMIC DNA]</scope>
    <source>
        <strain evidence="4">DSM 21500</strain>
    </source>
</reference>
<name>A0A1W1Y248_9LACT</name>
<evidence type="ECO:0000259" key="2">
    <source>
        <dbReference type="Pfam" id="PF02272"/>
    </source>
</evidence>
<accession>A0A1W1Y248</accession>
<gene>
    <name evidence="3" type="ORF">SAMN04487984_0124</name>
</gene>
<dbReference type="RefSeq" id="WP_084097737.1">
    <property type="nucleotide sequence ID" value="NZ_FWXK01000001.1"/>
</dbReference>
<dbReference type="AlphaFoldDB" id="A0A1W1Y248"/>
<dbReference type="GO" id="GO:0003676">
    <property type="term" value="F:nucleic acid binding"/>
    <property type="evidence" value="ECO:0007669"/>
    <property type="project" value="InterPro"/>
</dbReference>
<dbReference type="Gene3D" id="3.90.1640.10">
    <property type="entry name" value="inorganic pyrophosphatase (n-terminal core)"/>
    <property type="match status" value="1"/>
</dbReference>
<dbReference type="Pfam" id="PF02272">
    <property type="entry name" value="DHHA1"/>
    <property type="match status" value="1"/>
</dbReference>
<dbReference type="EMBL" id="FWXK01000001">
    <property type="protein sequence ID" value="SMC30280.1"/>
    <property type="molecule type" value="Genomic_DNA"/>
</dbReference>
<dbReference type="InterPro" id="IPR051319">
    <property type="entry name" value="Oligoribo/pAp-PDE_c-di-AMP_PDE"/>
</dbReference>
<organism evidence="3 4">
    <name type="scientific">Aerococcus suis</name>
    <dbReference type="NCBI Taxonomy" id="371602"/>
    <lineage>
        <taxon>Bacteria</taxon>
        <taxon>Bacillati</taxon>
        <taxon>Bacillota</taxon>
        <taxon>Bacilli</taxon>
        <taxon>Lactobacillales</taxon>
        <taxon>Aerococcaceae</taxon>
        <taxon>Aerococcus</taxon>
    </lineage>
</organism>
<dbReference type="OrthoDB" id="9803668at2"/>
<evidence type="ECO:0000313" key="3">
    <source>
        <dbReference type="EMBL" id="SMC30280.1"/>
    </source>
</evidence>
<dbReference type="Pfam" id="PF01368">
    <property type="entry name" value="DHH"/>
    <property type="match status" value="1"/>
</dbReference>
<dbReference type="InterPro" id="IPR001667">
    <property type="entry name" value="DDH_dom"/>
</dbReference>
<evidence type="ECO:0000259" key="1">
    <source>
        <dbReference type="Pfam" id="PF01368"/>
    </source>
</evidence>
<dbReference type="SUPFAM" id="SSF64182">
    <property type="entry name" value="DHH phosphoesterases"/>
    <property type="match status" value="1"/>
</dbReference>
<dbReference type="InterPro" id="IPR038763">
    <property type="entry name" value="DHH_sf"/>
</dbReference>
<keyword evidence="4" id="KW-1185">Reference proteome</keyword>
<feature type="domain" description="DDH" evidence="1">
    <location>
        <begin position="15"/>
        <end position="152"/>
    </location>
</feature>